<proteinExistence type="inferred from homology"/>
<dbReference type="EMBL" id="CAJVOS010000049">
    <property type="protein sequence ID" value="CAG8210099.1"/>
    <property type="molecule type" value="Genomic_DNA"/>
</dbReference>
<dbReference type="PANTHER" id="PTHR13202:SF0">
    <property type="entry name" value="SIGNAL PEPTIDASE COMPLEX SUBUNIT 1"/>
    <property type="match status" value="1"/>
</dbReference>
<keyword evidence="7 9" id="KW-0472">Membrane</keyword>
<dbReference type="AlphaFoldDB" id="A0A9W4I3N3"/>
<dbReference type="InterPro" id="IPR009542">
    <property type="entry name" value="Spc1/SPCS1"/>
</dbReference>
<comment type="function">
    <text evidence="8">Component of the signal peptidase complex (SPC) which catalyzes the cleavage of N-terminal signal sequences from nascent proteins as they are translocated into the lumen of the endoplasmic reticulum. Dispensable for SPC enzymatic activity.</text>
</comment>
<reference evidence="10" key="1">
    <citation type="submission" date="2021-07" db="EMBL/GenBank/DDBJ databases">
        <authorList>
            <person name="Branca A.L. A."/>
        </authorList>
    </citation>
    <scope>NUCLEOTIDE SEQUENCE</scope>
</reference>
<dbReference type="Pfam" id="PF06645">
    <property type="entry name" value="SPC12"/>
    <property type="match status" value="1"/>
</dbReference>
<feature type="transmembrane region" description="Helical" evidence="9">
    <location>
        <begin position="48"/>
        <end position="68"/>
    </location>
</feature>
<evidence type="ECO:0000256" key="8">
    <source>
        <dbReference type="ARBA" id="ARBA00045204"/>
    </source>
</evidence>
<comment type="subcellular location">
    <subcellularLocation>
        <location evidence="1">Endoplasmic reticulum membrane</location>
        <topology evidence="1">Multi-pass membrane protein</topology>
    </subcellularLocation>
</comment>
<evidence type="ECO:0000256" key="3">
    <source>
        <dbReference type="ARBA" id="ARBA00017059"/>
    </source>
</evidence>
<organism evidence="10 11">
    <name type="scientific">Penicillium olsonii</name>
    <dbReference type="NCBI Taxonomy" id="99116"/>
    <lineage>
        <taxon>Eukaryota</taxon>
        <taxon>Fungi</taxon>
        <taxon>Dikarya</taxon>
        <taxon>Ascomycota</taxon>
        <taxon>Pezizomycotina</taxon>
        <taxon>Eurotiomycetes</taxon>
        <taxon>Eurotiomycetidae</taxon>
        <taxon>Eurotiales</taxon>
        <taxon>Aspergillaceae</taxon>
        <taxon>Penicillium</taxon>
    </lineage>
</organism>
<dbReference type="Proteomes" id="UP001153618">
    <property type="component" value="Unassembled WGS sequence"/>
</dbReference>
<dbReference type="GO" id="GO:0045047">
    <property type="term" value="P:protein targeting to ER"/>
    <property type="evidence" value="ECO:0007669"/>
    <property type="project" value="TreeGrafter"/>
</dbReference>
<keyword evidence="6 9" id="KW-1133">Transmembrane helix</keyword>
<evidence type="ECO:0000256" key="7">
    <source>
        <dbReference type="ARBA" id="ARBA00023136"/>
    </source>
</evidence>
<dbReference type="OrthoDB" id="263893at2759"/>
<gene>
    <name evidence="10" type="ORF">POLS_LOCUS7790</name>
</gene>
<keyword evidence="4 9" id="KW-0812">Transmembrane</keyword>
<dbReference type="GO" id="GO:0005787">
    <property type="term" value="C:signal peptidase complex"/>
    <property type="evidence" value="ECO:0007669"/>
    <property type="project" value="InterPro"/>
</dbReference>
<evidence type="ECO:0000256" key="6">
    <source>
        <dbReference type="ARBA" id="ARBA00022989"/>
    </source>
</evidence>
<comment type="similarity">
    <text evidence="2">Belongs to the SPCS1 family.</text>
</comment>
<dbReference type="PANTHER" id="PTHR13202">
    <property type="entry name" value="MICROSOMAL SIGNAL PEPTIDASE 12 KDA SUBUNIT"/>
    <property type="match status" value="1"/>
</dbReference>
<name>A0A9W4I3N3_PENOL</name>
<keyword evidence="11" id="KW-1185">Reference proteome</keyword>
<feature type="transmembrane region" description="Helical" evidence="9">
    <location>
        <begin position="74"/>
        <end position="96"/>
    </location>
</feature>
<evidence type="ECO:0000256" key="2">
    <source>
        <dbReference type="ARBA" id="ARBA00005245"/>
    </source>
</evidence>
<protein>
    <recommendedName>
        <fullName evidence="3">Signal peptidase complex subunit 1</fullName>
    </recommendedName>
</protein>
<evidence type="ECO:0000256" key="4">
    <source>
        <dbReference type="ARBA" id="ARBA00022692"/>
    </source>
</evidence>
<accession>A0A9W4I3N3</accession>
<evidence type="ECO:0000256" key="1">
    <source>
        <dbReference type="ARBA" id="ARBA00004477"/>
    </source>
</evidence>
<comment type="caution">
    <text evidence="10">The sequence shown here is derived from an EMBL/GenBank/DDBJ whole genome shotgun (WGS) entry which is preliminary data.</text>
</comment>
<keyword evidence="5" id="KW-0256">Endoplasmic reticulum</keyword>
<dbReference type="GO" id="GO:0006465">
    <property type="term" value="P:signal peptide processing"/>
    <property type="evidence" value="ECO:0007669"/>
    <property type="project" value="InterPro"/>
</dbReference>
<sequence length="120" mass="13269">MTGHHCDKIKGANTELDLDHNIMDEILAPIRDAFEGQIDFHGQRLAELLSTVLLIISGAVSFIIGYTYKDIYLTLWSGLAGTLFTAFVVVPPWPVYNRNPEKWLGSKANPGITVDGVKVQ</sequence>
<evidence type="ECO:0000256" key="5">
    <source>
        <dbReference type="ARBA" id="ARBA00022824"/>
    </source>
</evidence>
<evidence type="ECO:0000313" key="11">
    <source>
        <dbReference type="Proteomes" id="UP001153618"/>
    </source>
</evidence>
<evidence type="ECO:0000256" key="9">
    <source>
        <dbReference type="SAM" id="Phobius"/>
    </source>
</evidence>
<evidence type="ECO:0000313" key="10">
    <source>
        <dbReference type="EMBL" id="CAG8210099.1"/>
    </source>
</evidence>